<dbReference type="Proteomes" id="UP001205998">
    <property type="component" value="Unassembled WGS sequence"/>
</dbReference>
<comment type="pathway">
    <text evidence="2">Protein modification; protein ubiquitination.</text>
</comment>
<accession>A0AAD5A1J5</accession>
<dbReference type="SMART" id="SM00015">
    <property type="entry name" value="IQ"/>
    <property type="match status" value="1"/>
</dbReference>
<dbReference type="GO" id="GO:0006511">
    <property type="term" value="P:ubiquitin-dependent protein catabolic process"/>
    <property type="evidence" value="ECO:0007669"/>
    <property type="project" value="TreeGrafter"/>
</dbReference>
<dbReference type="EC" id="2.3.2.26" evidence="3"/>
<dbReference type="AlphaFoldDB" id="A0AAD5A1J5"/>
<keyword evidence="4" id="KW-0808">Transferase</keyword>
<comment type="catalytic activity">
    <reaction evidence="1">
        <text>S-ubiquitinyl-[E2 ubiquitin-conjugating enzyme]-L-cysteine + [acceptor protein]-L-lysine = [E2 ubiquitin-conjugating enzyme]-L-cysteine + N(6)-ubiquitinyl-[acceptor protein]-L-lysine.</text>
        <dbReference type="EC" id="2.3.2.26"/>
    </reaction>
</comment>
<dbReference type="GO" id="GO:0061630">
    <property type="term" value="F:ubiquitin protein ligase activity"/>
    <property type="evidence" value="ECO:0007669"/>
    <property type="project" value="UniProtKB-EC"/>
</dbReference>
<dbReference type="InterPro" id="IPR000048">
    <property type="entry name" value="IQ_motif_EF-hand-BS"/>
</dbReference>
<reference evidence="6" key="1">
    <citation type="submission" date="2018-07" db="EMBL/GenBank/DDBJ databases">
        <title>Comparative genomics of catfishes provides insights into carnivory and benthic adaptation.</title>
        <authorList>
            <person name="Zhang Y."/>
            <person name="Wang D."/>
            <person name="Peng Z."/>
            <person name="Zheng S."/>
            <person name="Shao F."/>
            <person name="Tao W."/>
        </authorList>
    </citation>
    <scope>NUCLEOTIDE SEQUENCE</scope>
    <source>
        <strain evidence="6">Chongqing</strain>
    </source>
</reference>
<protein>
    <recommendedName>
        <fullName evidence="3">HECT-type E3 ubiquitin transferase</fullName>
        <ecNumber evidence="3">2.3.2.26</ecNumber>
    </recommendedName>
</protein>
<evidence type="ECO:0000256" key="2">
    <source>
        <dbReference type="ARBA" id="ARBA00004906"/>
    </source>
</evidence>
<keyword evidence="6" id="KW-0436">Ligase</keyword>
<gene>
    <name evidence="6" type="ORF">C0J50_12328</name>
</gene>
<evidence type="ECO:0000313" key="6">
    <source>
        <dbReference type="EMBL" id="KAI5608057.1"/>
    </source>
</evidence>
<evidence type="ECO:0000256" key="1">
    <source>
        <dbReference type="ARBA" id="ARBA00000885"/>
    </source>
</evidence>
<feature type="region of interest" description="Disordered" evidence="5">
    <location>
        <begin position="1"/>
        <end position="21"/>
    </location>
</feature>
<evidence type="ECO:0000256" key="5">
    <source>
        <dbReference type="SAM" id="MobiDB-lite"/>
    </source>
</evidence>
<dbReference type="GO" id="GO:0000209">
    <property type="term" value="P:protein polyubiquitination"/>
    <property type="evidence" value="ECO:0007669"/>
    <property type="project" value="InterPro"/>
</dbReference>
<evidence type="ECO:0000256" key="3">
    <source>
        <dbReference type="ARBA" id="ARBA00012485"/>
    </source>
</evidence>
<dbReference type="EMBL" id="MU585906">
    <property type="protein sequence ID" value="KAI5608057.1"/>
    <property type="molecule type" value="Genomic_DNA"/>
</dbReference>
<evidence type="ECO:0000313" key="7">
    <source>
        <dbReference type="Proteomes" id="UP001205998"/>
    </source>
</evidence>
<organism evidence="6 7">
    <name type="scientific">Silurus asotus</name>
    <name type="common">Amur catfish</name>
    <name type="synonym">Parasilurus asotus</name>
    <dbReference type="NCBI Taxonomy" id="30991"/>
    <lineage>
        <taxon>Eukaryota</taxon>
        <taxon>Metazoa</taxon>
        <taxon>Chordata</taxon>
        <taxon>Craniata</taxon>
        <taxon>Vertebrata</taxon>
        <taxon>Euteleostomi</taxon>
        <taxon>Actinopterygii</taxon>
        <taxon>Neopterygii</taxon>
        <taxon>Teleostei</taxon>
        <taxon>Ostariophysi</taxon>
        <taxon>Siluriformes</taxon>
        <taxon>Siluridae</taxon>
        <taxon>Silurus</taxon>
    </lineage>
</organism>
<dbReference type="PROSITE" id="PS50096">
    <property type="entry name" value="IQ"/>
    <property type="match status" value="1"/>
</dbReference>
<name>A0AAD5A1J5_SILAS</name>
<feature type="non-terminal residue" evidence="6">
    <location>
        <position position="92"/>
    </location>
</feature>
<sequence>EEKTSLLQRTQEERRKREDERRRLKNTIIIQSYIRGFQERKRQHGIQRSYFDCCVCDGQRSSGSTLPDAVPLSLLIRRLLFFYRHSEDTQRL</sequence>
<dbReference type="PANTHER" id="PTHR45700">
    <property type="entry name" value="UBIQUITIN-PROTEIN LIGASE E3C"/>
    <property type="match status" value="1"/>
</dbReference>
<dbReference type="PANTHER" id="PTHR45700:SF2">
    <property type="entry name" value="UBIQUITIN-PROTEIN LIGASE E3C"/>
    <property type="match status" value="1"/>
</dbReference>
<proteinExistence type="predicted"/>
<dbReference type="GO" id="GO:0016874">
    <property type="term" value="F:ligase activity"/>
    <property type="evidence" value="ECO:0007669"/>
    <property type="project" value="UniProtKB-KW"/>
</dbReference>
<feature type="non-terminal residue" evidence="6">
    <location>
        <position position="1"/>
    </location>
</feature>
<dbReference type="InterPro" id="IPR044611">
    <property type="entry name" value="E3A/B/C-like"/>
</dbReference>
<evidence type="ECO:0000256" key="4">
    <source>
        <dbReference type="ARBA" id="ARBA00022679"/>
    </source>
</evidence>
<comment type="caution">
    <text evidence="6">The sequence shown here is derived from an EMBL/GenBank/DDBJ whole genome shotgun (WGS) entry which is preliminary data.</text>
</comment>
<keyword evidence="7" id="KW-1185">Reference proteome</keyword>